<dbReference type="Proteomes" id="UP000178485">
    <property type="component" value="Chromosome i"/>
</dbReference>
<dbReference type="InterPro" id="IPR041528">
    <property type="entry name" value="Cas6b_N"/>
</dbReference>
<feature type="domain" description="Cas6b C-terminal" evidence="1">
    <location>
        <begin position="108"/>
        <end position="216"/>
    </location>
</feature>
<dbReference type="AlphaFoldDB" id="A0A1G4G544"/>
<dbReference type="InterPro" id="IPR020209">
    <property type="entry name" value="Cas6b_C"/>
</dbReference>
<gene>
    <name evidence="3" type="ORF">ING2E5A_0828</name>
</gene>
<keyword evidence="4" id="KW-1185">Reference proteome</keyword>
<evidence type="ECO:0000259" key="2">
    <source>
        <dbReference type="Pfam" id="PF17955"/>
    </source>
</evidence>
<reference evidence="3 4" key="1">
    <citation type="submission" date="2016-08" db="EMBL/GenBank/DDBJ databases">
        <authorList>
            <person name="Seilhamer J.J."/>
        </authorList>
    </citation>
    <scope>NUCLEOTIDE SEQUENCE [LARGE SCALE GENOMIC DNA]</scope>
    <source>
        <strain evidence="3">ING2-E5A</strain>
    </source>
</reference>
<sequence length="219" mass="25564">MQITQTIIHFPDIRLKTRDAQKLRGYFGNLFKEHSPLLHNHYQDGTTRFAYPLVQYKVIKNVPMLVGLEEGADLLISLFLKIRELDIEGEYYPVSAKNIHQTRCELAVNQQLYDYSFETLWMALNQDNFRKYVHLDEEQKKEFLNRQVQNNILSFYKGVSFRVDERIMSTARLEEKQTTFKDQQMLVFSGTFTTNAYLPEHVGIGKAVSRGFGAVSLVK</sequence>
<dbReference type="Pfam" id="PF17955">
    <property type="entry name" value="Cas6b_N"/>
    <property type="match status" value="1"/>
</dbReference>
<dbReference type="EMBL" id="LT608328">
    <property type="protein sequence ID" value="SCM56331.1"/>
    <property type="molecule type" value="Genomic_DNA"/>
</dbReference>
<dbReference type="STRING" id="1642646.ING2E5A_0828"/>
<organism evidence="3 4">
    <name type="scientific">Petrimonas mucosa</name>
    <dbReference type="NCBI Taxonomy" id="1642646"/>
    <lineage>
        <taxon>Bacteria</taxon>
        <taxon>Pseudomonadati</taxon>
        <taxon>Bacteroidota</taxon>
        <taxon>Bacteroidia</taxon>
        <taxon>Bacteroidales</taxon>
        <taxon>Dysgonomonadaceae</taxon>
        <taxon>Petrimonas</taxon>
    </lineage>
</organism>
<evidence type="ECO:0000259" key="1">
    <source>
        <dbReference type="Pfam" id="PF17262"/>
    </source>
</evidence>
<dbReference type="Pfam" id="PF17262">
    <property type="entry name" value="Cas6b_C"/>
    <property type="match status" value="1"/>
</dbReference>
<dbReference type="KEGG" id="pmuc:ING2E5A_0828"/>
<proteinExistence type="predicted"/>
<evidence type="ECO:0008006" key="5">
    <source>
        <dbReference type="Google" id="ProtNLM"/>
    </source>
</evidence>
<feature type="domain" description="Cas6b N-terminal" evidence="2">
    <location>
        <begin position="2"/>
        <end position="103"/>
    </location>
</feature>
<evidence type="ECO:0000313" key="3">
    <source>
        <dbReference type="EMBL" id="SCM56331.1"/>
    </source>
</evidence>
<dbReference type="RefSeq" id="WP_071136290.1">
    <property type="nucleotide sequence ID" value="NZ_LT608328.1"/>
</dbReference>
<accession>A0A1G4G544</accession>
<evidence type="ECO:0000313" key="4">
    <source>
        <dbReference type="Proteomes" id="UP000178485"/>
    </source>
</evidence>
<protein>
    <recommendedName>
        <fullName evidence="5">DNA repair protein</fullName>
    </recommendedName>
</protein>
<name>A0A1G4G544_9BACT</name>